<comment type="caution">
    <text evidence="2">The sequence shown here is derived from an EMBL/GenBank/DDBJ whole genome shotgun (WGS) entry which is preliminary data.</text>
</comment>
<protein>
    <submittedName>
        <fullName evidence="2">Cupin superfamily protein</fullName>
    </submittedName>
</protein>
<dbReference type="Proteomes" id="UP001549204">
    <property type="component" value="Unassembled WGS sequence"/>
</dbReference>
<accession>A0ABV2GXF4</accession>
<keyword evidence="3" id="KW-1185">Reference proteome</keyword>
<organism evidence="2 3">
    <name type="scientific">Mesorhizobium robiniae</name>
    <dbReference type="NCBI Taxonomy" id="559315"/>
    <lineage>
        <taxon>Bacteria</taxon>
        <taxon>Pseudomonadati</taxon>
        <taxon>Pseudomonadota</taxon>
        <taxon>Alphaproteobacteria</taxon>
        <taxon>Hyphomicrobiales</taxon>
        <taxon>Phyllobacteriaceae</taxon>
        <taxon>Mesorhizobium</taxon>
    </lineage>
</organism>
<evidence type="ECO:0000313" key="3">
    <source>
        <dbReference type="Proteomes" id="UP001549204"/>
    </source>
</evidence>
<dbReference type="InterPro" id="IPR011051">
    <property type="entry name" value="RmlC_Cupin_sf"/>
</dbReference>
<dbReference type="RefSeq" id="WP_006204338.1">
    <property type="nucleotide sequence ID" value="NZ_JBEPMC010000014.1"/>
</dbReference>
<dbReference type="Gene3D" id="2.60.120.10">
    <property type="entry name" value="Jelly Rolls"/>
    <property type="match status" value="1"/>
</dbReference>
<sequence length="148" mass="16252">MKPEPAGITRMKDAYEGRVWNILGQTYTLKHVTETSMLWYAEFPPGTFVPPHIHPTQDELVIVLEGEIHAVLDGVEQVAGYGDTVRLPMGIPHGLFNKSDKKAEALFVVSPTGALFSLFDKIHNVGDPAEVVRLAAQHEINFLPPPAG</sequence>
<dbReference type="CDD" id="cd02208">
    <property type="entry name" value="cupin_RmlC-like"/>
    <property type="match status" value="1"/>
</dbReference>
<evidence type="ECO:0000313" key="2">
    <source>
        <dbReference type="EMBL" id="MET3582971.1"/>
    </source>
</evidence>
<dbReference type="InterPro" id="IPR052538">
    <property type="entry name" value="Flavonoid_dioxygenase-like"/>
</dbReference>
<dbReference type="SUPFAM" id="SSF51182">
    <property type="entry name" value="RmlC-like cupins"/>
    <property type="match status" value="1"/>
</dbReference>
<dbReference type="InterPro" id="IPR013096">
    <property type="entry name" value="Cupin_2"/>
</dbReference>
<evidence type="ECO:0000259" key="1">
    <source>
        <dbReference type="Pfam" id="PF07883"/>
    </source>
</evidence>
<dbReference type="InterPro" id="IPR014710">
    <property type="entry name" value="RmlC-like_jellyroll"/>
</dbReference>
<feature type="domain" description="Cupin type-2" evidence="1">
    <location>
        <begin position="40"/>
        <end position="109"/>
    </location>
</feature>
<dbReference type="Pfam" id="PF07883">
    <property type="entry name" value="Cupin_2"/>
    <property type="match status" value="1"/>
</dbReference>
<reference evidence="2 3" key="1">
    <citation type="submission" date="2024-06" db="EMBL/GenBank/DDBJ databases">
        <title>Genomic Encyclopedia of Type Strains, Phase IV (KMG-IV): sequencing the most valuable type-strain genomes for metagenomic binning, comparative biology and taxonomic classification.</title>
        <authorList>
            <person name="Goeker M."/>
        </authorList>
    </citation>
    <scope>NUCLEOTIDE SEQUENCE [LARGE SCALE GENOMIC DNA]</scope>
    <source>
        <strain evidence="2 3">DSM 100022</strain>
    </source>
</reference>
<gene>
    <name evidence="2" type="ORF">ABID19_006033</name>
</gene>
<dbReference type="EMBL" id="JBEPMC010000014">
    <property type="protein sequence ID" value="MET3582971.1"/>
    <property type="molecule type" value="Genomic_DNA"/>
</dbReference>
<dbReference type="PANTHER" id="PTHR43346">
    <property type="entry name" value="LIGAND BINDING DOMAIN PROTEIN, PUTATIVE (AFU_ORTHOLOGUE AFUA_6G14370)-RELATED"/>
    <property type="match status" value="1"/>
</dbReference>
<proteinExistence type="predicted"/>
<dbReference type="PANTHER" id="PTHR43346:SF1">
    <property type="entry name" value="QUERCETIN 2,3-DIOXYGENASE-RELATED"/>
    <property type="match status" value="1"/>
</dbReference>
<name>A0ABV2GXF4_9HYPH</name>